<dbReference type="Proteomes" id="UP000253324">
    <property type="component" value="Unassembled WGS sequence"/>
</dbReference>
<dbReference type="EMBL" id="QPJM01000044">
    <property type="protein sequence ID" value="RCW77586.1"/>
    <property type="molecule type" value="Genomic_DNA"/>
</dbReference>
<dbReference type="Pfam" id="PF11737">
    <property type="entry name" value="DUF3300"/>
    <property type="match status" value="1"/>
</dbReference>
<keyword evidence="1" id="KW-0732">Signal</keyword>
<dbReference type="PANTHER" id="PTHR40269:SF1">
    <property type="entry name" value="OUTER MEMBRANE PROTEIN"/>
    <property type="match status" value="1"/>
</dbReference>
<comment type="caution">
    <text evidence="2">The sequence shown here is derived from an EMBL/GenBank/DDBJ whole genome shotgun (WGS) entry which is preliminary data.</text>
</comment>
<dbReference type="InterPro" id="IPR021728">
    <property type="entry name" value="DUF3300"/>
</dbReference>
<dbReference type="AlphaFoldDB" id="A0A368YE29"/>
<dbReference type="PANTHER" id="PTHR40269">
    <property type="entry name" value="OUTER MEMBRANE PROTEIN-RELATED"/>
    <property type="match status" value="1"/>
</dbReference>
<dbReference type="RefSeq" id="WP_425374036.1">
    <property type="nucleotide sequence ID" value="NZ_QPJM01000044.1"/>
</dbReference>
<feature type="chain" id="PRO_5016967902" evidence="1">
    <location>
        <begin position="25"/>
        <end position="105"/>
    </location>
</feature>
<name>A0A368YE29_9HYPH</name>
<evidence type="ECO:0000313" key="3">
    <source>
        <dbReference type="Proteomes" id="UP000253324"/>
    </source>
</evidence>
<sequence length="105" mass="10732">MSLHQKTIAVVASAALLMCGPGMQAWTQTQPAPAATEPAAPAPAAPAPALLTAAELQTLTARIALYPDDLVALVLSAALNPLQIVQAARFQDQAKAKPDAKPDPS</sequence>
<accession>A0A368YE29</accession>
<gene>
    <name evidence="2" type="ORF">C7476_14411</name>
</gene>
<feature type="signal peptide" evidence="1">
    <location>
        <begin position="1"/>
        <end position="24"/>
    </location>
</feature>
<reference evidence="2 3" key="1">
    <citation type="submission" date="2018-07" db="EMBL/GenBank/DDBJ databases">
        <title>Genomic Encyclopedia of Type Strains, Phase III (KMG-III): the genomes of soil and plant-associated and newly described type strains.</title>
        <authorList>
            <person name="Whitman W."/>
        </authorList>
    </citation>
    <scope>NUCLEOTIDE SEQUENCE [LARGE SCALE GENOMIC DNA]</scope>
    <source>
        <strain evidence="2 3">31-25a</strain>
    </source>
</reference>
<organism evidence="2 3">
    <name type="scientific">Phyllobacterium bourgognense</name>
    <dbReference type="NCBI Taxonomy" id="314236"/>
    <lineage>
        <taxon>Bacteria</taxon>
        <taxon>Pseudomonadati</taxon>
        <taxon>Pseudomonadota</taxon>
        <taxon>Alphaproteobacteria</taxon>
        <taxon>Hyphomicrobiales</taxon>
        <taxon>Phyllobacteriaceae</taxon>
        <taxon>Phyllobacterium</taxon>
    </lineage>
</organism>
<evidence type="ECO:0000313" key="2">
    <source>
        <dbReference type="EMBL" id="RCW77586.1"/>
    </source>
</evidence>
<feature type="non-terminal residue" evidence="2">
    <location>
        <position position="105"/>
    </location>
</feature>
<evidence type="ECO:0000256" key="1">
    <source>
        <dbReference type="SAM" id="SignalP"/>
    </source>
</evidence>
<keyword evidence="3" id="KW-1185">Reference proteome</keyword>
<proteinExistence type="predicted"/>
<protein>
    <submittedName>
        <fullName evidence="2">Uncharacterized protein DUF3300</fullName>
    </submittedName>
</protein>